<dbReference type="InterPro" id="IPR050437">
    <property type="entry name" value="Ribos_protein_bS1-like"/>
</dbReference>
<dbReference type="GO" id="GO:0006412">
    <property type="term" value="P:translation"/>
    <property type="evidence" value="ECO:0007669"/>
    <property type="project" value="TreeGrafter"/>
</dbReference>
<gene>
    <name evidence="5" type="ORF">SAMN02745133_01963</name>
</gene>
<dbReference type="AlphaFoldDB" id="A0A1M4ZDF3"/>
<dbReference type="Proteomes" id="UP000184148">
    <property type="component" value="Unassembled WGS sequence"/>
</dbReference>
<keyword evidence="3" id="KW-0687">Ribonucleoprotein</keyword>
<feature type="domain" description="S1 motif" evidence="4">
    <location>
        <begin position="121"/>
        <end position="200"/>
    </location>
</feature>
<dbReference type="PROSITE" id="PS50126">
    <property type="entry name" value="S1"/>
    <property type="match status" value="1"/>
</dbReference>
<evidence type="ECO:0000313" key="6">
    <source>
        <dbReference type="Proteomes" id="UP000184148"/>
    </source>
</evidence>
<evidence type="ECO:0000256" key="3">
    <source>
        <dbReference type="ARBA" id="ARBA00023274"/>
    </source>
</evidence>
<evidence type="ECO:0000256" key="1">
    <source>
        <dbReference type="ARBA" id="ARBA00006767"/>
    </source>
</evidence>
<dbReference type="InterPro" id="IPR012340">
    <property type="entry name" value="NA-bd_OB-fold"/>
</dbReference>
<keyword evidence="2 5" id="KW-0689">Ribosomal protein</keyword>
<dbReference type="PANTHER" id="PTHR10724">
    <property type="entry name" value="30S RIBOSOMAL PROTEIN S1"/>
    <property type="match status" value="1"/>
</dbReference>
<dbReference type="EMBL" id="FQUY01000013">
    <property type="protein sequence ID" value="SHF16060.1"/>
    <property type="molecule type" value="Genomic_DNA"/>
</dbReference>
<evidence type="ECO:0000259" key="4">
    <source>
        <dbReference type="PROSITE" id="PS50126"/>
    </source>
</evidence>
<dbReference type="GO" id="GO:1990904">
    <property type="term" value="C:ribonucleoprotein complex"/>
    <property type="evidence" value="ECO:0007669"/>
    <property type="project" value="UniProtKB-KW"/>
</dbReference>
<keyword evidence="6" id="KW-1185">Reference proteome</keyword>
<dbReference type="RefSeq" id="WP_073239217.1">
    <property type="nucleotide sequence ID" value="NZ_FQUY01000013.1"/>
</dbReference>
<dbReference type="PANTHER" id="PTHR10724:SF7">
    <property type="entry name" value="SMALL RIBOSOMAL SUBUNIT PROTEIN BS1C"/>
    <property type="match status" value="1"/>
</dbReference>
<name>A0A1M4ZDF3_9FIRM</name>
<dbReference type="GO" id="GO:0003735">
    <property type="term" value="F:structural constituent of ribosome"/>
    <property type="evidence" value="ECO:0007669"/>
    <property type="project" value="TreeGrafter"/>
</dbReference>
<dbReference type="SUPFAM" id="SSF50249">
    <property type="entry name" value="Nucleic acid-binding proteins"/>
    <property type="match status" value="2"/>
</dbReference>
<comment type="similarity">
    <text evidence="1">Belongs to the bacterial ribosomal protein bS1 family.</text>
</comment>
<sequence length="285" mass="32199">MLTHEQIWTEVFASRQNRGIIKWPVVGVEEHQVRLKDGEILKVPCLVVQKGTVKGIIPMHESGVSEGENKKANKSRLNTLIGQDISIIVTGIVEEDDIFIASRKAAMEELSRHVWDTLEVGQVKKATIRRTYRGVVREDGKKTPDGAYVEFDGIEAVLPIYEISHGWVEEIRDTLQPGTEVVVKVIRVNKDKKRCQVSMKALLPNPWPDVARRIQKKGVYAGKVTGIARYGVFVNFEPGVDILCRHNRNGIYPEVGDMVRFEVENIDIQEQKIKGIIRSIINRAS</sequence>
<dbReference type="InterPro" id="IPR003029">
    <property type="entry name" value="S1_domain"/>
</dbReference>
<dbReference type="GO" id="GO:0003729">
    <property type="term" value="F:mRNA binding"/>
    <property type="evidence" value="ECO:0007669"/>
    <property type="project" value="TreeGrafter"/>
</dbReference>
<proteinExistence type="inferred from homology"/>
<dbReference type="Pfam" id="PF00575">
    <property type="entry name" value="S1"/>
    <property type="match status" value="1"/>
</dbReference>
<dbReference type="GO" id="GO:0005840">
    <property type="term" value="C:ribosome"/>
    <property type="evidence" value="ECO:0007669"/>
    <property type="project" value="UniProtKB-KW"/>
</dbReference>
<evidence type="ECO:0000313" key="5">
    <source>
        <dbReference type="EMBL" id="SHF16060.1"/>
    </source>
</evidence>
<accession>A0A1M4ZDF3</accession>
<reference evidence="6" key="1">
    <citation type="submission" date="2016-11" db="EMBL/GenBank/DDBJ databases">
        <authorList>
            <person name="Varghese N."/>
            <person name="Submissions S."/>
        </authorList>
    </citation>
    <scope>NUCLEOTIDE SEQUENCE [LARGE SCALE GENOMIC DNA]</scope>
    <source>
        <strain evidence="6">DSM 12395</strain>
    </source>
</reference>
<evidence type="ECO:0000256" key="2">
    <source>
        <dbReference type="ARBA" id="ARBA00022980"/>
    </source>
</evidence>
<organism evidence="5 6">
    <name type="scientific">Desulforamulus putei DSM 12395</name>
    <dbReference type="NCBI Taxonomy" id="1121429"/>
    <lineage>
        <taxon>Bacteria</taxon>
        <taxon>Bacillati</taxon>
        <taxon>Bacillota</taxon>
        <taxon>Clostridia</taxon>
        <taxon>Eubacteriales</taxon>
        <taxon>Peptococcaceae</taxon>
        <taxon>Desulforamulus</taxon>
    </lineage>
</organism>
<dbReference type="OrthoDB" id="9793609at2"/>
<protein>
    <submittedName>
        <fullName evidence="5">Small subunit ribosomal protein S1</fullName>
    </submittedName>
</protein>
<dbReference type="Gene3D" id="2.40.50.140">
    <property type="entry name" value="Nucleic acid-binding proteins"/>
    <property type="match status" value="2"/>
</dbReference>
<dbReference type="STRING" id="1121429.SAMN02745133_01963"/>
<dbReference type="SMART" id="SM00316">
    <property type="entry name" value="S1"/>
    <property type="match status" value="2"/>
</dbReference>